<keyword evidence="1" id="KW-0472">Membrane</keyword>
<sequence>MTGKSSLVNSLINNKKFNQRITSKRINLDDLTITLILQEVPLEEMHTISSDVILATYCTSADFSQENLLQKLTELKKHRIDVPEIILCRTRAELRSSSSSLSDQIIRGFSSFKGEILFYGANASEQFYSNLAEIILKQKGVFFKRPWSRFLRKSNGILSQPDAMTLSIAFGIGILLLAACAKIKSKN</sequence>
<organism evidence="2">
    <name type="scientific">Oikopleura dioica</name>
    <name type="common">Tunicate</name>
    <dbReference type="NCBI Taxonomy" id="34765"/>
    <lineage>
        <taxon>Eukaryota</taxon>
        <taxon>Metazoa</taxon>
        <taxon>Chordata</taxon>
        <taxon>Tunicata</taxon>
        <taxon>Appendicularia</taxon>
        <taxon>Copelata</taxon>
        <taxon>Oikopleuridae</taxon>
        <taxon>Oikopleura</taxon>
    </lineage>
</organism>
<keyword evidence="1" id="KW-0812">Transmembrane</keyword>
<gene>
    <name evidence="2" type="ORF">GSOID_T00024032001</name>
</gene>
<protein>
    <submittedName>
        <fullName evidence="2">Uncharacterized protein</fullName>
    </submittedName>
</protein>
<reference evidence="2" key="1">
    <citation type="journal article" date="2010" name="Science">
        <title>Plasticity of animal genome architecture unmasked by rapid evolution of a pelagic tunicate.</title>
        <authorList>
            <person name="Denoeud F."/>
            <person name="Henriet S."/>
            <person name="Mungpakdee S."/>
            <person name="Aury J.M."/>
            <person name="Da Silva C."/>
            <person name="Brinkmann H."/>
            <person name="Mikhaleva J."/>
            <person name="Olsen L.C."/>
            <person name="Jubin C."/>
            <person name="Canestro C."/>
            <person name="Bouquet J.M."/>
            <person name="Danks G."/>
            <person name="Poulain J."/>
            <person name="Campsteijn C."/>
            <person name="Adamski M."/>
            <person name="Cross I."/>
            <person name="Yadetie F."/>
            <person name="Muffato M."/>
            <person name="Louis A."/>
            <person name="Butcher S."/>
            <person name="Tsagkogeorga G."/>
            <person name="Konrad A."/>
            <person name="Singh S."/>
            <person name="Jensen M.F."/>
            <person name="Cong E.H."/>
            <person name="Eikeseth-Otteraa H."/>
            <person name="Noel B."/>
            <person name="Anthouard V."/>
            <person name="Porcel B.M."/>
            <person name="Kachouri-Lafond R."/>
            <person name="Nishino A."/>
            <person name="Ugolini M."/>
            <person name="Chourrout P."/>
            <person name="Nishida H."/>
            <person name="Aasland R."/>
            <person name="Huzurbazar S."/>
            <person name="Westhof E."/>
            <person name="Delsuc F."/>
            <person name="Lehrach H."/>
            <person name="Reinhardt R."/>
            <person name="Weissenbach J."/>
            <person name="Roy S.W."/>
            <person name="Artiguenave F."/>
            <person name="Postlethwait J.H."/>
            <person name="Manak J.R."/>
            <person name="Thompson E.M."/>
            <person name="Jaillon O."/>
            <person name="Du Pasquier L."/>
            <person name="Boudinot P."/>
            <person name="Liberles D.A."/>
            <person name="Volff J.N."/>
            <person name="Philippe H."/>
            <person name="Lenhard B."/>
            <person name="Roest Crollius H."/>
            <person name="Wincker P."/>
            <person name="Chourrout D."/>
        </authorList>
    </citation>
    <scope>NUCLEOTIDE SEQUENCE [LARGE SCALE GENOMIC DNA]</scope>
</reference>
<proteinExistence type="predicted"/>
<feature type="transmembrane region" description="Helical" evidence="1">
    <location>
        <begin position="163"/>
        <end position="181"/>
    </location>
</feature>
<evidence type="ECO:0000256" key="1">
    <source>
        <dbReference type="SAM" id="Phobius"/>
    </source>
</evidence>
<dbReference type="SUPFAM" id="SSF52540">
    <property type="entry name" value="P-loop containing nucleoside triphosphate hydrolases"/>
    <property type="match status" value="1"/>
</dbReference>
<keyword evidence="1" id="KW-1133">Transmembrane helix</keyword>
<evidence type="ECO:0000313" key="2">
    <source>
        <dbReference type="EMBL" id="CBY41933.1"/>
    </source>
</evidence>
<dbReference type="EMBL" id="FN656745">
    <property type="protein sequence ID" value="CBY41933.1"/>
    <property type="molecule type" value="Genomic_DNA"/>
</dbReference>
<dbReference type="AlphaFoldDB" id="E4Z2K5"/>
<name>E4Z2K5_OIKDI</name>
<dbReference type="Proteomes" id="UP000011014">
    <property type="component" value="Unassembled WGS sequence"/>
</dbReference>
<dbReference type="InterPro" id="IPR027417">
    <property type="entry name" value="P-loop_NTPase"/>
</dbReference>
<accession>E4Z2K5</accession>